<name>A0A348AGS5_9FIRM</name>
<dbReference type="Proteomes" id="UP000276437">
    <property type="component" value="Chromosome"/>
</dbReference>
<evidence type="ECO:0000313" key="3">
    <source>
        <dbReference type="Proteomes" id="UP000276437"/>
    </source>
</evidence>
<evidence type="ECO:0000259" key="1">
    <source>
        <dbReference type="Pfam" id="PF13676"/>
    </source>
</evidence>
<dbReference type="InterPro" id="IPR041197">
    <property type="entry name" value="LD_cluster3"/>
</dbReference>
<dbReference type="InterPro" id="IPR035897">
    <property type="entry name" value="Toll_tir_struct_dom_sf"/>
</dbReference>
<keyword evidence="3" id="KW-1185">Reference proteome</keyword>
<sequence length="624" mass="70425">MKVYVVDPKITLGHNVVALAFYNTCRIELEKHVETTSIMTEIVMESAKPTDQDVMVFFNRADQAYPEYFISFLQDVLRTGCGVFPVAIAENHRYPPEIASSHQSYDVAEQLQQRKLTTSQIETVAVALARTVVSRLQPSLTKHNMKLFLSHRRFDGEKIAGAFHDELQVRMQHVFRDLNAVLVGEEAQEIIERNLCKSDAVVFLDTPRCGESEWVALELRIALARHLPIVWIKIGPNNGRAGLTVVPAGEPHFNRPDIDTKTRNVGSGFVDDVIHKAFEISREYAKNVFGHLRRVRTLADEGSIELKELSFQHLTYQVQIPRRNFRYFQRPMTHVVGFYGRIPQDDDRLSFLNNLEQLGYKPHPVLGHFYDAALMLAPVALQSNQVLVRQPHLVDSCAEYVNSLEKYLRSLSQQTSPQKRGIIISGAFPDCEPEHQQHLTDAIYAFTQAILDREGIVIFGAHPTFQHLIFDMARQRRPDDFVQSVHMYASKYFVTDAAIDEFKKHATTIATEVVGKDRAKSLTTMRRAMIQDKEAAAMVVMGGKTNRADIPPGVDEEIELAKAAGLPVFIIGSVGGRAAELASLLDADNWKEKPNHLSPAFNHELMVSLDYSLMAKEILDKLGL</sequence>
<dbReference type="Pfam" id="PF13676">
    <property type="entry name" value="TIR_2"/>
    <property type="match status" value="1"/>
</dbReference>
<dbReference type="GO" id="GO:0007165">
    <property type="term" value="P:signal transduction"/>
    <property type="evidence" value="ECO:0007669"/>
    <property type="project" value="InterPro"/>
</dbReference>
<dbReference type="InterPro" id="IPR000157">
    <property type="entry name" value="TIR_dom"/>
</dbReference>
<dbReference type="Gene3D" id="3.40.50.10140">
    <property type="entry name" value="Toll/interleukin-1 receptor homology (TIR) domain"/>
    <property type="match status" value="1"/>
</dbReference>
<dbReference type="KEGG" id="mana:MAMMFC1_00921"/>
<protein>
    <recommendedName>
        <fullName evidence="1">TIR domain-containing protein</fullName>
    </recommendedName>
</protein>
<gene>
    <name evidence="2" type="ORF">MAMMFC1_00921</name>
</gene>
<organism evidence="2 3">
    <name type="scientific">Methylomusa anaerophila</name>
    <dbReference type="NCBI Taxonomy" id="1930071"/>
    <lineage>
        <taxon>Bacteria</taxon>
        <taxon>Bacillati</taxon>
        <taxon>Bacillota</taxon>
        <taxon>Negativicutes</taxon>
        <taxon>Selenomonadales</taxon>
        <taxon>Sporomusaceae</taxon>
        <taxon>Methylomusa</taxon>
    </lineage>
</organism>
<dbReference type="OrthoDB" id="1937354at2"/>
<accession>A0A348AGS5</accession>
<dbReference type="SUPFAM" id="SSF52200">
    <property type="entry name" value="Toll/Interleukin receptor TIR domain"/>
    <property type="match status" value="1"/>
</dbReference>
<proteinExistence type="predicted"/>
<dbReference type="AlphaFoldDB" id="A0A348AGS5"/>
<dbReference type="EMBL" id="AP018449">
    <property type="protein sequence ID" value="BBB90273.1"/>
    <property type="molecule type" value="Genomic_DNA"/>
</dbReference>
<feature type="domain" description="TIR" evidence="1">
    <location>
        <begin position="148"/>
        <end position="233"/>
    </location>
</feature>
<evidence type="ECO:0000313" key="2">
    <source>
        <dbReference type="EMBL" id="BBB90273.1"/>
    </source>
</evidence>
<dbReference type="Pfam" id="PF18180">
    <property type="entry name" value="LD_cluster3"/>
    <property type="match status" value="1"/>
</dbReference>
<dbReference type="RefSeq" id="WP_126306870.1">
    <property type="nucleotide sequence ID" value="NZ_AP018449.1"/>
</dbReference>
<reference evidence="2 3" key="1">
    <citation type="journal article" date="2018" name="Int. J. Syst. Evol. Microbiol.">
        <title>Methylomusa anaerophila gen. nov., sp. nov., an anaerobic methanol-utilizing bacterium isolated from a microbial fuel cell.</title>
        <authorList>
            <person name="Amano N."/>
            <person name="Yamamuro A."/>
            <person name="Miyahara M."/>
            <person name="Kouzuma A."/>
            <person name="Abe T."/>
            <person name="Watanabe K."/>
        </authorList>
    </citation>
    <scope>NUCLEOTIDE SEQUENCE [LARGE SCALE GENOMIC DNA]</scope>
    <source>
        <strain evidence="2 3">MMFC1</strain>
    </source>
</reference>